<keyword evidence="2" id="KW-1185">Reference proteome</keyword>
<dbReference type="EMBL" id="KZ825888">
    <property type="protein sequence ID" value="PYH93630.1"/>
    <property type="molecule type" value="Genomic_DNA"/>
</dbReference>
<protein>
    <recommendedName>
        <fullName evidence="3">Nucleotidyl transferase</fullName>
    </recommendedName>
</protein>
<organism evidence="1 2">
    <name type="scientific">Aspergillus ellipticus CBS 707.79</name>
    <dbReference type="NCBI Taxonomy" id="1448320"/>
    <lineage>
        <taxon>Eukaryota</taxon>
        <taxon>Fungi</taxon>
        <taxon>Dikarya</taxon>
        <taxon>Ascomycota</taxon>
        <taxon>Pezizomycotina</taxon>
        <taxon>Eurotiomycetes</taxon>
        <taxon>Eurotiomycetidae</taxon>
        <taxon>Eurotiales</taxon>
        <taxon>Aspergillaceae</taxon>
        <taxon>Aspergillus</taxon>
        <taxon>Aspergillus subgen. Circumdati</taxon>
    </lineage>
</organism>
<reference evidence="1 2" key="1">
    <citation type="submission" date="2018-02" db="EMBL/GenBank/DDBJ databases">
        <title>The genomes of Aspergillus section Nigri reveals drivers in fungal speciation.</title>
        <authorList>
            <consortium name="DOE Joint Genome Institute"/>
            <person name="Vesth T.C."/>
            <person name="Nybo J."/>
            <person name="Theobald S."/>
            <person name="Brandl J."/>
            <person name="Frisvad J.C."/>
            <person name="Nielsen K.F."/>
            <person name="Lyhne E.K."/>
            <person name="Kogle M.E."/>
            <person name="Kuo A."/>
            <person name="Riley R."/>
            <person name="Clum A."/>
            <person name="Nolan M."/>
            <person name="Lipzen A."/>
            <person name="Salamov A."/>
            <person name="Henrissat B."/>
            <person name="Wiebenga A."/>
            <person name="De vries R.P."/>
            <person name="Grigoriev I.V."/>
            <person name="Mortensen U.H."/>
            <person name="Andersen M.R."/>
            <person name="Baker S.E."/>
        </authorList>
    </citation>
    <scope>NUCLEOTIDE SEQUENCE [LARGE SCALE GENOMIC DNA]</scope>
    <source>
        <strain evidence="1 2">CBS 707.79</strain>
    </source>
</reference>
<dbReference type="VEuPathDB" id="FungiDB:BO71DRAFT_381064"/>
<evidence type="ECO:0008006" key="3">
    <source>
        <dbReference type="Google" id="ProtNLM"/>
    </source>
</evidence>
<dbReference type="AlphaFoldDB" id="A0A319D8N0"/>
<dbReference type="Proteomes" id="UP000247810">
    <property type="component" value="Unassembled WGS sequence"/>
</dbReference>
<accession>A0A319D8N0</accession>
<evidence type="ECO:0000313" key="1">
    <source>
        <dbReference type="EMBL" id="PYH93630.1"/>
    </source>
</evidence>
<dbReference type="OrthoDB" id="10066232at2759"/>
<evidence type="ECO:0000313" key="2">
    <source>
        <dbReference type="Proteomes" id="UP000247810"/>
    </source>
</evidence>
<proteinExistence type="predicted"/>
<sequence length="253" mass="28169">MAMNQPQLPVPTDKRLYALDLAAKQVTAILDRLNCRHAYIGGYAVSLLGSNRVTAGLDVIVSSDPLEIREKILRSSTAFRTTEYGKLVCRVEDWFGDKKDVFVDVFRGGGGGAAAGAGPLTLPDAGSVPIYLTKMTFLGTPVIHPPVLIHTKLQKWMSISQSPTPEIQTKAANDLHDIETILKWLSKRHLRVDFAGYPEMSKDRLLSMFRELCTVRWGGLQELVGKVLEKEDFEVVRLVEEEEEEEVLVDGME</sequence>
<gene>
    <name evidence="1" type="ORF">BO71DRAFT_381064</name>
</gene>
<dbReference type="STRING" id="1448320.A0A319D8N0"/>
<name>A0A319D8N0_9EURO</name>